<organism evidence="1 2">
    <name type="scientific">Acropora cervicornis</name>
    <name type="common">Staghorn coral</name>
    <dbReference type="NCBI Taxonomy" id="6130"/>
    <lineage>
        <taxon>Eukaryota</taxon>
        <taxon>Metazoa</taxon>
        <taxon>Cnidaria</taxon>
        <taxon>Anthozoa</taxon>
        <taxon>Hexacorallia</taxon>
        <taxon>Scleractinia</taxon>
        <taxon>Astrocoeniina</taxon>
        <taxon>Acroporidae</taxon>
        <taxon>Acropora</taxon>
    </lineage>
</organism>
<name>A0AAD9R3L2_ACRCE</name>
<sequence length="67" mass="7011">MSFLQQAVASTGACVGPLSAYSPEDLVKEILELSPSLLSAPDVLLGLCNMKTSEGRKLCAKALCNNI</sequence>
<reference evidence="1" key="2">
    <citation type="journal article" date="2023" name="Science">
        <title>Genomic signatures of disease resistance in endangered staghorn corals.</title>
        <authorList>
            <person name="Vollmer S.V."/>
            <person name="Selwyn J.D."/>
            <person name="Despard B.A."/>
            <person name="Roesel C.L."/>
        </authorList>
    </citation>
    <scope>NUCLEOTIDE SEQUENCE</scope>
    <source>
        <strain evidence="1">K2</strain>
    </source>
</reference>
<keyword evidence="2" id="KW-1185">Reference proteome</keyword>
<evidence type="ECO:0000313" key="2">
    <source>
        <dbReference type="Proteomes" id="UP001249851"/>
    </source>
</evidence>
<comment type="caution">
    <text evidence="1">The sequence shown here is derived from an EMBL/GenBank/DDBJ whole genome shotgun (WGS) entry which is preliminary data.</text>
</comment>
<reference evidence="1" key="1">
    <citation type="journal article" date="2023" name="G3 (Bethesda)">
        <title>Whole genome assembly and annotation of the endangered Caribbean coral Acropora cervicornis.</title>
        <authorList>
            <person name="Selwyn J.D."/>
            <person name="Vollmer S.V."/>
        </authorList>
    </citation>
    <scope>NUCLEOTIDE SEQUENCE</scope>
    <source>
        <strain evidence="1">K2</strain>
    </source>
</reference>
<evidence type="ECO:0000313" key="1">
    <source>
        <dbReference type="EMBL" id="KAK2572445.1"/>
    </source>
</evidence>
<dbReference type="Proteomes" id="UP001249851">
    <property type="component" value="Unassembled WGS sequence"/>
</dbReference>
<protein>
    <submittedName>
        <fullName evidence="1">Uncharacterized protein</fullName>
    </submittedName>
</protein>
<dbReference type="EMBL" id="JARQWQ010000004">
    <property type="protein sequence ID" value="KAK2572445.1"/>
    <property type="molecule type" value="Genomic_DNA"/>
</dbReference>
<proteinExistence type="predicted"/>
<dbReference type="AlphaFoldDB" id="A0AAD9R3L2"/>
<gene>
    <name evidence="1" type="ORF">P5673_002689</name>
</gene>
<accession>A0AAD9R3L2</accession>